<feature type="compositionally biased region" description="Basic and acidic residues" evidence="1">
    <location>
        <begin position="112"/>
        <end position="125"/>
    </location>
</feature>
<sequence>MSTTDNVTLPVGEEGSKLVKDAQEVSEMKDTSLDDIAESTRDIESKLKRILESKESSIKHENTDSVETVPFNCNDRNSDSVDTVLFNPDDINTDSVDTVIFNPNKSNAASKKIDAAAEKADKETPEMMEVDGSSSDSTTNERMNATTEKRRKKMKKSKEGTSKAAPAQKMDWRRNLRTHISNMYMKSENRLPGACVPRCLQNTRECEDKHRTAMLPDVPNFMMAEDLKKTLSGHHYDTFLDMLEMMALQCVYPGDGVLDRLMDMAMILLAKEMSVKELAGIYGKVIRTFFLLVDAFPPCWTCLRPYYLNFLRVPNPAVRSERSHNAPQKVKFYLDLLEELLPQCSDKDIREYTKSYEEHVYNYTEEEELDMSQDTAFLQHVQEYDWVSGKLCLDDFKVLSPGARLSRLCDVLNMLCWVLEMEFLSWLDHNRLRQSETEMFNEETKPFAIHVFGMSATVRLTDTVRQVMRLFGLAAGKSMYPDRLRILQRLISLVVEVSNTAELKYVDNAVTYPNLGPQTRLLIAEFFKIFKSQNPTHISTYVKSIPLLEQPYLRFEFTDHFLQLFYFPRNVPFGPKKVCDEFNDRQWMKYKPRSEIEDDDDEQLSREDYLSILLNALKDYDKWMNLEGFWKFMKGKEQVQPLQTRTSSPLATPVGIVTGETFKVFELNEMEKEVPTWKKRLNTKVILGRPKVNLPVAKINLPEMCVRYSNDVRYMRYLRRVLVKEVQSEIDVNDWLSYLNGFLCDDEPPSPPGTPRSTPRSSPVADSEKV</sequence>
<name>A0AAU9FV71_DROMD</name>
<feature type="region of interest" description="Disordered" evidence="1">
    <location>
        <begin position="112"/>
        <end position="168"/>
    </location>
</feature>
<dbReference type="Proteomes" id="UP001500889">
    <property type="component" value="Chromosome J"/>
</dbReference>
<feature type="region of interest" description="Disordered" evidence="1">
    <location>
        <begin position="54"/>
        <end position="78"/>
    </location>
</feature>
<evidence type="ECO:0000313" key="2">
    <source>
        <dbReference type="EMBL" id="BFF99200.1"/>
    </source>
</evidence>
<protein>
    <submittedName>
        <fullName evidence="2">Uncharacterized protein</fullName>
    </submittedName>
</protein>
<feature type="compositionally biased region" description="Polar residues" evidence="1">
    <location>
        <begin position="132"/>
        <end position="146"/>
    </location>
</feature>
<gene>
    <name evidence="2" type="ORF">DMAD_07160</name>
</gene>
<organism evidence="2 3">
    <name type="scientific">Drosophila madeirensis</name>
    <name type="common">Fruit fly</name>
    <dbReference type="NCBI Taxonomy" id="30013"/>
    <lineage>
        <taxon>Eukaryota</taxon>
        <taxon>Metazoa</taxon>
        <taxon>Ecdysozoa</taxon>
        <taxon>Arthropoda</taxon>
        <taxon>Hexapoda</taxon>
        <taxon>Insecta</taxon>
        <taxon>Pterygota</taxon>
        <taxon>Neoptera</taxon>
        <taxon>Endopterygota</taxon>
        <taxon>Diptera</taxon>
        <taxon>Brachycera</taxon>
        <taxon>Muscomorpha</taxon>
        <taxon>Ephydroidea</taxon>
        <taxon>Drosophilidae</taxon>
        <taxon>Drosophila</taxon>
        <taxon>Sophophora</taxon>
    </lineage>
</organism>
<evidence type="ECO:0000313" key="3">
    <source>
        <dbReference type="Proteomes" id="UP001500889"/>
    </source>
</evidence>
<dbReference type="EMBL" id="AP029265">
    <property type="protein sequence ID" value="BFF99200.1"/>
    <property type="molecule type" value="Genomic_DNA"/>
</dbReference>
<dbReference type="AlphaFoldDB" id="A0AAU9FV71"/>
<evidence type="ECO:0000256" key="1">
    <source>
        <dbReference type="SAM" id="MobiDB-lite"/>
    </source>
</evidence>
<feature type="region of interest" description="Disordered" evidence="1">
    <location>
        <begin position="746"/>
        <end position="770"/>
    </location>
</feature>
<keyword evidence="3" id="KW-1185">Reference proteome</keyword>
<accession>A0AAU9FV71</accession>
<reference evidence="2 3" key="1">
    <citation type="submission" date="2024-02" db="EMBL/GenBank/DDBJ databases">
        <title>A chromosome-level genome assembly of Drosophila madeirensis, a fruit fly species endemic to Madeira island.</title>
        <authorList>
            <person name="Tomihara K."/>
            <person name="Llopart A."/>
            <person name="Yamamoto D."/>
        </authorList>
    </citation>
    <scope>NUCLEOTIDE SEQUENCE [LARGE SCALE GENOMIC DNA]</scope>
    <source>
        <strain evidence="2 3">RF1</strain>
    </source>
</reference>
<proteinExistence type="predicted"/>
<feature type="compositionally biased region" description="Basic and acidic residues" evidence="1">
    <location>
        <begin position="54"/>
        <end position="63"/>
    </location>
</feature>